<evidence type="ECO:0000313" key="1">
    <source>
        <dbReference type="EMBL" id="KZP29436.1"/>
    </source>
</evidence>
<dbReference type="AlphaFoldDB" id="A0A166SGW4"/>
<reference evidence="1 2" key="1">
    <citation type="journal article" date="2016" name="Mol. Biol. Evol.">
        <title>Comparative Genomics of Early-Diverging Mushroom-Forming Fungi Provides Insights into the Origins of Lignocellulose Decay Capabilities.</title>
        <authorList>
            <person name="Nagy L.G."/>
            <person name="Riley R."/>
            <person name="Tritt A."/>
            <person name="Adam C."/>
            <person name="Daum C."/>
            <person name="Floudas D."/>
            <person name="Sun H."/>
            <person name="Yadav J.S."/>
            <person name="Pangilinan J."/>
            <person name="Larsson K.H."/>
            <person name="Matsuura K."/>
            <person name="Barry K."/>
            <person name="Labutti K."/>
            <person name="Kuo R."/>
            <person name="Ohm R.A."/>
            <person name="Bhattacharya S.S."/>
            <person name="Shirouzu T."/>
            <person name="Yoshinaga Y."/>
            <person name="Martin F.M."/>
            <person name="Grigoriev I.V."/>
            <person name="Hibbett D.S."/>
        </authorList>
    </citation>
    <scope>NUCLEOTIDE SEQUENCE [LARGE SCALE GENOMIC DNA]</scope>
    <source>
        <strain evidence="1 2">CBS 109695</strain>
    </source>
</reference>
<dbReference type="Proteomes" id="UP000076532">
    <property type="component" value="Unassembled WGS sequence"/>
</dbReference>
<name>A0A166SGW4_9AGAM</name>
<proteinExistence type="predicted"/>
<protein>
    <submittedName>
        <fullName evidence="1">Uncharacterized protein</fullName>
    </submittedName>
</protein>
<dbReference type="OrthoDB" id="407355at2759"/>
<sequence length="225" mass="24799">MLLFSTTLILPLEASLHSSAATAGMNRTTETGQASIHDPTAECTPYDYTRPDALTANFPPKWVQPVTLLSPDAAANALWNHIKRRSRRTSRRTVPCRAISAVCTTPKPAGLKPNITGVPELRVFGRDPPLPAPALRHVDHHIRSIAAALSLLTILWQHDSSIYNGPSVHDQNYENLTARAKHETFDAAEVIILTHEFTNFTVETAVTYTRSSKLRSSISSWLAWG</sequence>
<keyword evidence="2" id="KW-1185">Reference proteome</keyword>
<gene>
    <name evidence="1" type="ORF">FIBSPDRAFT_1038824</name>
</gene>
<organism evidence="1 2">
    <name type="scientific">Athelia psychrophila</name>
    <dbReference type="NCBI Taxonomy" id="1759441"/>
    <lineage>
        <taxon>Eukaryota</taxon>
        <taxon>Fungi</taxon>
        <taxon>Dikarya</taxon>
        <taxon>Basidiomycota</taxon>
        <taxon>Agaricomycotina</taxon>
        <taxon>Agaricomycetes</taxon>
        <taxon>Agaricomycetidae</taxon>
        <taxon>Atheliales</taxon>
        <taxon>Atheliaceae</taxon>
        <taxon>Athelia</taxon>
    </lineage>
</organism>
<evidence type="ECO:0000313" key="2">
    <source>
        <dbReference type="Proteomes" id="UP000076532"/>
    </source>
</evidence>
<accession>A0A166SGW4</accession>
<dbReference type="EMBL" id="KV417498">
    <property type="protein sequence ID" value="KZP29436.1"/>
    <property type="molecule type" value="Genomic_DNA"/>
</dbReference>
<dbReference type="STRING" id="436010.A0A166SGW4"/>